<dbReference type="AlphaFoldDB" id="K1RLL5"/>
<dbReference type="PANTHER" id="PTHR31395:SF23">
    <property type="entry name" value="GEO05642P1"/>
    <property type="match status" value="1"/>
</dbReference>
<evidence type="ECO:0000256" key="2">
    <source>
        <dbReference type="ARBA" id="ARBA00022692"/>
    </source>
</evidence>
<accession>K1RLL5</accession>
<reference evidence="7" key="1">
    <citation type="journal article" date="2012" name="Nature">
        <title>The oyster genome reveals stress adaptation and complexity of shell formation.</title>
        <authorList>
            <person name="Zhang G."/>
            <person name="Fang X."/>
            <person name="Guo X."/>
            <person name="Li L."/>
            <person name="Luo R."/>
            <person name="Xu F."/>
            <person name="Yang P."/>
            <person name="Zhang L."/>
            <person name="Wang X."/>
            <person name="Qi H."/>
            <person name="Xiong Z."/>
            <person name="Que H."/>
            <person name="Xie Y."/>
            <person name="Holland P.W."/>
            <person name="Paps J."/>
            <person name="Zhu Y."/>
            <person name="Wu F."/>
            <person name="Chen Y."/>
            <person name="Wang J."/>
            <person name="Peng C."/>
            <person name="Meng J."/>
            <person name="Yang L."/>
            <person name="Liu J."/>
            <person name="Wen B."/>
            <person name="Zhang N."/>
            <person name="Huang Z."/>
            <person name="Zhu Q."/>
            <person name="Feng Y."/>
            <person name="Mount A."/>
            <person name="Hedgecock D."/>
            <person name="Xu Z."/>
            <person name="Liu Y."/>
            <person name="Domazet-Loso T."/>
            <person name="Du Y."/>
            <person name="Sun X."/>
            <person name="Zhang S."/>
            <person name="Liu B."/>
            <person name="Cheng P."/>
            <person name="Jiang X."/>
            <person name="Li J."/>
            <person name="Fan D."/>
            <person name="Wang W."/>
            <person name="Fu W."/>
            <person name="Wang T."/>
            <person name="Wang B."/>
            <person name="Zhang J."/>
            <person name="Peng Z."/>
            <person name="Li Y."/>
            <person name="Li N."/>
            <person name="Wang J."/>
            <person name="Chen M."/>
            <person name="He Y."/>
            <person name="Tan F."/>
            <person name="Song X."/>
            <person name="Zheng Q."/>
            <person name="Huang R."/>
            <person name="Yang H."/>
            <person name="Du X."/>
            <person name="Chen L."/>
            <person name="Yang M."/>
            <person name="Gaffney P.M."/>
            <person name="Wang S."/>
            <person name="Luo L."/>
            <person name="She Z."/>
            <person name="Ming Y."/>
            <person name="Huang W."/>
            <person name="Zhang S."/>
            <person name="Huang B."/>
            <person name="Zhang Y."/>
            <person name="Qu T."/>
            <person name="Ni P."/>
            <person name="Miao G."/>
            <person name="Wang J."/>
            <person name="Wang Q."/>
            <person name="Steinberg C.E."/>
            <person name="Wang H."/>
            <person name="Li N."/>
            <person name="Qian L."/>
            <person name="Zhang G."/>
            <person name="Li Y."/>
            <person name="Yang H."/>
            <person name="Liu X."/>
            <person name="Wang J."/>
            <person name="Yin Y."/>
            <person name="Wang J."/>
        </authorList>
    </citation>
    <scope>NUCLEOTIDE SEQUENCE [LARGE SCALE GENOMIC DNA]</scope>
    <source>
        <strain evidence="7">05x7-T-G4-1.051#20</strain>
    </source>
</reference>
<organism evidence="7">
    <name type="scientific">Magallana gigas</name>
    <name type="common">Pacific oyster</name>
    <name type="synonym">Crassostrea gigas</name>
    <dbReference type="NCBI Taxonomy" id="29159"/>
    <lineage>
        <taxon>Eukaryota</taxon>
        <taxon>Metazoa</taxon>
        <taxon>Spiralia</taxon>
        <taxon>Lophotrochozoa</taxon>
        <taxon>Mollusca</taxon>
        <taxon>Bivalvia</taxon>
        <taxon>Autobranchia</taxon>
        <taxon>Pteriomorphia</taxon>
        <taxon>Ostreida</taxon>
        <taxon>Ostreoidea</taxon>
        <taxon>Ostreidae</taxon>
        <taxon>Magallana</taxon>
    </lineage>
</organism>
<dbReference type="PANTHER" id="PTHR31395">
    <property type="entry name" value="SHISA"/>
    <property type="match status" value="1"/>
</dbReference>
<keyword evidence="3 6" id="KW-1133">Transmembrane helix</keyword>
<dbReference type="GO" id="GO:0016020">
    <property type="term" value="C:membrane"/>
    <property type="evidence" value="ECO:0007669"/>
    <property type="project" value="UniProtKB-SubCell"/>
</dbReference>
<dbReference type="InParanoid" id="K1RLL5"/>
<feature type="compositionally biased region" description="Pro residues" evidence="5">
    <location>
        <begin position="172"/>
        <end position="196"/>
    </location>
</feature>
<proteinExistence type="predicted"/>
<evidence type="ECO:0008006" key="8">
    <source>
        <dbReference type="Google" id="ProtNLM"/>
    </source>
</evidence>
<feature type="transmembrane region" description="Helical" evidence="6">
    <location>
        <begin position="56"/>
        <end position="83"/>
    </location>
</feature>
<evidence type="ECO:0000256" key="5">
    <source>
        <dbReference type="SAM" id="MobiDB-lite"/>
    </source>
</evidence>
<dbReference type="InterPro" id="IPR026910">
    <property type="entry name" value="Shisa"/>
</dbReference>
<gene>
    <name evidence="7" type="ORF">CGI_10023128</name>
</gene>
<feature type="region of interest" description="Disordered" evidence="5">
    <location>
        <begin position="108"/>
        <end position="196"/>
    </location>
</feature>
<keyword evidence="2 6" id="KW-0812">Transmembrane</keyword>
<dbReference type="HOGENOM" id="CLU_1391482_0_0_1"/>
<protein>
    <recommendedName>
        <fullName evidence="8">Cysteine and tyrosine-rich protein 1</fullName>
    </recommendedName>
</protein>
<comment type="subcellular location">
    <subcellularLocation>
        <location evidence="1">Membrane</location>
    </subcellularLocation>
</comment>
<evidence type="ECO:0000256" key="6">
    <source>
        <dbReference type="SAM" id="Phobius"/>
    </source>
</evidence>
<evidence type="ECO:0000256" key="3">
    <source>
        <dbReference type="ARBA" id="ARBA00022989"/>
    </source>
</evidence>
<sequence>MEHMEHTASMWRIKDLQLCAVLIYLWLGIAFCDSDDFDSDRSDFESSYNAVRNASMSIAAIIGIVAGLIILVIVVSIVVVCCCCMRRQRSAGQVYRQPANQMIITTGTQQSYPNQYPPQQPYTQYPSAQNQYPYQGYVQHPPPVQGGYSPVQQAPPMTGSGYPPQESKAAPSAPPPDDGYPPYPTNPQQPPPYPGN</sequence>
<evidence type="ECO:0000256" key="1">
    <source>
        <dbReference type="ARBA" id="ARBA00004370"/>
    </source>
</evidence>
<keyword evidence="4 6" id="KW-0472">Membrane</keyword>
<dbReference type="EMBL" id="JH821652">
    <property type="protein sequence ID" value="EKC42470.1"/>
    <property type="molecule type" value="Genomic_DNA"/>
</dbReference>
<evidence type="ECO:0000256" key="4">
    <source>
        <dbReference type="ARBA" id="ARBA00023136"/>
    </source>
</evidence>
<evidence type="ECO:0000313" key="7">
    <source>
        <dbReference type="EMBL" id="EKC42470.1"/>
    </source>
</evidence>
<name>K1RLL5_MAGGI</name>